<keyword evidence="9 17" id="KW-0479">Metal-binding</keyword>
<dbReference type="Gene3D" id="1.20.120.1760">
    <property type="match status" value="1"/>
</dbReference>
<feature type="binding site" evidence="17">
    <location>
        <position position="91"/>
    </location>
    <ligand>
        <name>Mg(2+)</name>
        <dbReference type="ChEBI" id="CHEBI:18420"/>
        <label>2</label>
    </ligand>
</feature>
<feature type="binding site" evidence="17">
    <location>
        <position position="70"/>
    </location>
    <ligand>
        <name>a CDP-1,2-diacyl-sn-glycerol</name>
        <dbReference type="ChEBI" id="CHEBI:58332"/>
    </ligand>
</feature>
<dbReference type="InterPro" id="IPR048254">
    <property type="entry name" value="CDP_ALCOHOL_P_TRANSF_CS"/>
</dbReference>
<evidence type="ECO:0000256" key="6">
    <source>
        <dbReference type="ARBA" id="ARBA00022475"/>
    </source>
</evidence>
<dbReference type="InterPro" id="IPR043130">
    <property type="entry name" value="CDP-OH_PTrfase_TM_dom"/>
</dbReference>
<evidence type="ECO:0000256" key="15">
    <source>
        <dbReference type="ARBA" id="ARBA00033137"/>
    </source>
</evidence>
<keyword evidence="11 17" id="KW-1133">Transmembrane helix</keyword>
<feature type="binding site" evidence="17">
    <location>
        <position position="87"/>
    </location>
    <ligand>
        <name>Mg(2+)</name>
        <dbReference type="ChEBI" id="CHEBI:18420"/>
        <label>1</label>
    </ligand>
</feature>
<gene>
    <name evidence="19" type="ORF">GCM10009559_60090</name>
</gene>
<evidence type="ECO:0000256" key="10">
    <source>
        <dbReference type="ARBA" id="ARBA00022842"/>
    </source>
</evidence>
<keyword evidence="7 17" id="KW-0808">Transferase</keyword>
<comment type="pathway">
    <text evidence="3">Lipid metabolism.</text>
</comment>
<evidence type="ECO:0000256" key="3">
    <source>
        <dbReference type="ARBA" id="ARBA00005189"/>
    </source>
</evidence>
<feature type="transmembrane region" description="Helical" evidence="17">
    <location>
        <begin position="52"/>
        <end position="68"/>
    </location>
</feature>
<comment type="function">
    <text evidence="17">Catalyzes the conjugation of the 1'-hydroxyl group of D-myo-inositol-3-phosphate (also named L-myo-inositol-1-phosphate) with a lipid tail of cytidine diphosphate diacylglycerol (CDP-DAG), forming phosphatidylinositol phosphate (PIP) and CMP. PIP is a precursor of phosphatidylinositol (PI) which is an essential lipid required for cell wall formation.</text>
</comment>
<evidence type="ECO:0000256" key="14">
    <source>
        <dbReference type="ARBA" id="ARBA00024082"/>
    </source>
</evidence>
<reference evidence="19 20" key="1">
    <citation type="journal article" date="2019" name="Int. J. Syst. Evol. Microbiol.">
        <title>The Global Catalogue of Microorganisms (GCM) 10K type strain sequencing project: providing services to taxonomists for standard genome sequencing and annotation.</title>
        <authorList>
            <consortium name="The Broad Institute Genomics Platform"/>
            <consortium name="The Broad Institute Genome Sequencing Center for Infectious Disease"/>
            <person name="Wu L."/>
            <person name="Ma J."/>
        </authorList>
    </citation>
    <scope>NUCLEOTIDE SEQUENCE [LARGE SCALE GENOMIC DNA]</scope>
    <source>
        <strain evidence="19 20">JCM 11117</strain>
    </source>
</reference>
<evidence type="ECO:0000256" key="8">
    <source>
        <dbReference type="ARBA" id="ARBA00022692"/>
    </source>
</evidence>
<feature type="binding site" evidence="17">
    <location>
        <position position="80"/>
    </location>
    <ligand>
        <name>a CDP-1,2-diacyl-sn-glycerol</name>
        <dbReference type="ChEBI" id="CHEBI:58332"/>
    </ligand>
</feature>
<comment type="caution">
    <text evidence="19">The sequence shown here is derived from an EMBL/GenBank/DDBJ whole genome shotgun (WGS) entry which is preliminary data.</text>
</comment>
<evidence type="ECO:0000256" key="5">
    <source>
        <dbReference type="ARBA" id="ARBA00011738"/>
    </source>
</evidence>
<evidence type="ECO:0000256" key="18">
    <source>
        <dbReference type="RuleBase" id="RU003750"/>
    </source>
</evidence>
<comment type="pathway">
    <text evidence="2 17">Phospholipid metabolism; phosphatidylinositol phosphate biosynthesis.</text>
</comment>
<dbReference type="Proteomes" id="UP001499967">
    <property type="component" value="Unassembled WGS sequence"/>
</dbReference>
<protein>
    <recommendedName>
        <fullName evidence="14 17">Phosphatidylinositol phosphate synthase</fullName>
        <shortName evidence="17">PIP synthase</shortName>
        <ecNumber evidence="17">2.7.8.-</ecNumber>
    </recommendedName>
    <alternativeName>
        <fullName evidence="15 17">CDP-diacylglycerol--D-myo-inositol-3-phosphate 3-phosphatidyltransferase</fullName>
    </alternativeName>
</protein>
<evidence type="ECO:0000256" key="7">
    <source>
        <dbReference type="ARBA" id="ARBA00022679"/>
    </source>
</evidence>
<feature type="active site" description="Proton acceptor" evidence="17">
    <location>
        <position position="91"/>
    </location>
</feature>
<sequence>MLNVFARVQVNRVTEPVGRWLVARGVVPDVVTVIGTVGSVAAALWFLPRDELFVGAVVITFFVLLDLVDGAMARARGYSTPFGAVLDSTCDRVADGALFAGLTWWCLGAGEERVLGVAALLCLVSGQIVSYIKARAEGVGLSADGGLVERAERLIVALVGTGLQGLGVPYALHVALWLLAVASVWTVGQRIVAVQRSARDAAGTAPPDPAGNP</sequence>
<organism evidence="19 20">
    <name type="scientific">Pseudonocardia zijingensis</name>
    <dbReference type="NCBI Taxonomy" id="153376"/>
    <lineage>
        <taxon>Bacteria</taxon>
        <taxon>Bacillati</taxon>
        <taxon>Actinomycetota</taxon>
        <taxon>Actinomycetes</taxon>
        <taxon>Pseudonocardiales</taxon>
        <taxon>Pseudonocardiaceae</taxon>
        <taxon>Pseudonocardia</taxon>
    </lineage>
</organism>
<feature type="binding site" evidence="17">
    <location>
        <position position="69"/>
    </location>
    <ligand>
        <name>Mg(2+)</name>
        <dbReference type="ChEBI" id="CHEBI:18420"/>
        <label>1</label>
    </ligand>
</feature>
<keyword evidence="8 17" id="KW-0812">Transmembrane</keyword>
<dbReference type="EC" id="2.7.8.-" evidence="17"/>
<keyword evidence="17" id="KW-1208">Phospholipid metabolism</keyword>
<evidence type="ECO:0000256" key="4">
    <source>
        <dbReference type="ARBA" id="ARBA00010441"/>
    </source>
</evidence>
<dbReference type="HAMAP" id="MF_02241">
    <property type="entry name" value="PIP_synthase"/>
    <property type="match status" value="1"/>
</dbReference>
<evidence type="ECO:0000256" key="1">
    <source>
        <dbReference type="ARBA" id="ARBA00004651"/>
    </source>
</evidence>
<evidence type="ECO:0000313" key="19">
    <source>
        <dbReference type="EMBL" id="GAA0898168.1"/>
    </source>
</evidence>
<feature type="transmembrane region" description="Helical" evidence="17">
    <location>
        <begin position="21"/>
        <end position="46"/>
    </location>
</feature>
<feature type="binding site" evidence="17">
    <location>
        <position position="87"/>
    </location>
    <ligand>
        <name>Mg(2+)</name>
        <dbReference type="ChEBI" id="CHEBI:18420"/>
        <label>2</label>
    </ligand>
</feature>
<comment type="catalytic activity">
    <reaction evidence="13 17">
        <text>1,2-di-(9Z-octadecenoyl)-sn-glycero-3-cytidine-5'-diphosphate + 1D-myo-inositol 3-phosphate = 1,2-di-(9Z-octadecenoyl)-sn-glycero-3-phospho-(1D-myo-inositol-3-phosphate) + CMP + H(+)</text>
        <dbReference type="Rhea" id="RHEA:61216"/>
        <dbReference type="ChEBI" id="CHEBI:15378"/>
        <dbReference type="ChEBI" id="CHEBI:58401"/>
        <dbReference type="ChEBI" id="CHEBI:60377"/>
        <dbReference type="ChEBI" id="CHEBI:85356"/>
        <dbReference type="ChEBI" id="CHEBI:144472"/>
    </reaction>
</comment>
<keyword evidence="17" id="KW-0444">Lipid biosynthesis</keyword>
<keyword evidence="10 17" id="KW-0460">Magnesium</keyword>
<dbReference type="PROSITE" id="PS00379">
    <property type="entry name" value="CDP_ALCOHOL_P_TRANSF"/>
    <property type="match status" value="1"/>
</dbReference>
<comment type="cofactor">
    <cofactor evidence="17">
        <name>Mg(2+)</name>
        <dbReference type="ChEBI" id="CHEBI:18420"/>
    </cofactor>
    <text evidence="17">Contains a di-nuclear catalytic Mg(2+) center.</text>
</comment>
<comment type="similarity">
    <text evidence="4 17 18">Belongs to the CDP-alcohol phosphatidyltransferase class-I family.</text>
</comment>
<keyword evidence="17" id="KW-0594">Phospholipid biosynthesis</keyword>
<evidence type="ECO:0000256" key="9">
    <source>
        <dbReference type="ARBA" id="ARBA00022723"/>
    </source>
</evidence>
<keyword evidence="6 17" id="KW-1003">Cell membrane</keyword>
<evidence type="ECO:0000256" key="11">
    <source>
        <dbReference type="ARBA" id="ARBA00022989"/>
    </source>
</evidence>
<dbReference type="NCBIfam" id="NF045883">
    <property type="entry name" value="PIPSynth"/>
    <property type="match status" value="1"/>
</dbReference>
<name>A0ABN1N919_9PSEU</name>
<feature type="binding site" evidence="17">
    <location>
        <position position="66"/>
    </location>
    <ligand>
        <name>Mg(2+)</name>
        <dbReference type="ChEBI" id="CHEBI:18420"/>
        <label>2</label>
    </ligand>
</feature>
<feature type="binding site" evidence="17">
    <location>
        <position position="66"/>
    </location>
    <ligand>
        <name>Mg(2+)</name>
        <dbReference type="ChEBI" id="CHEBI:18420"/>
        <label>1</label>
    </ligand>
</feature>
<evidence type="ECO:0000256" key="12">
    <source>
        <dbReference type="ARBA" id="ARBA00023136"/>
    </source>
</evidence>
<evidence type="ECO:0000256" key="16">
    <source>
        <dbReference type="ARBA" id="ARBA00048865"/>
    </source>
</evidence>
<evidence type="ECO:0000313" key="20">
    <source>
        <dbReference type="Proteomes" id="UP001499967"/>
    </source>
</evidence>
<dbReference type="EMBL" id="BAAAHP010000193">
    <property type="protein sequence ID" value="GAA0898168.1"/>
    <property type="molecule type" value="Genomic_DNA"/>
</dbReference>
<evidence type="ECO:0000256" key="13">
    <source>
        <dbReference type="ARBA" id="ARBA00023935"/>
    </source>
</evidence>
<feature type="transmembrane region" description="Helical" evidence="17">
    <location>
        <begin position="170"/>
        <end position="188"/>
    </location>
</feature>
<evidence type="ECO:0000256" key="2">
    <source>
        <dbReference type="ARBA" id="ARBA00004805"/>
    </source>
</evidence>
<dbReference type="Pfam" id="PF01066">
    <property type="entry name" value="CDP-OH_P_transf"/>
    <property type="match status" value="1"/>
</dbReference>
<keyword evidence="17" id="KW-0443">Lipid metabolism</keyword>
<comment type="catalytic activity">
    <reaction evidence="16 17">
        <text>a CDP-1,2-diacyl-sn-glycerol + 1D-myo-inositol 3-phosphate = a 1,2-diacyl-sn-glycero-3-phospho-(1D-myo-inositol-3-phosphate) + CMP + H(+)</text>
        <dbReference type="Rhea" id="RHEA:60504"/>
        <dbReference type="ChEBI" id="CHEBI:15378"/>
        <dbReference type="ChEBI" id="CHEBI:58088"/>
        <dbReference type="ChEBI" id="CHEBI:58332"/>
        <dbReference type="ChEBI" id="CHEBI:58401"/>
        <dbReference type="ChEBI" id="CHEBI:60377"/>
    </reaction>
</comment>
<keyword evidence="20" id="KW-1185">Reference proteome</keyword>
<comment type="subcellular location">
    <subcellularLocation>
        <location evidence="1 17">Cell membrane</location>
        <topology evidence="1 17">Multi-pass membrane protein</topology>
    </subcellularLocation>
</comment>
<proteinExistence type="inferred from homology"/>
<comment type="subunit">
    <text evidence="5 17">Homodimer.</text>
</comment>
<feature type="binding site" evidence="17">
    <location>
        <position position="74"/>
    </location>
    <ligand>
        <name>a CDP-1,2-diacyl-sn-glycerol</name>
        <dbReference type="ChEBI" id="CHEBI:58332"/>
    </ligand>
</feature>
<dbReference type="RefSeq" id="WP_343945047.1">
    <property type="nucleotide sequence ID" value="NZ_BAAAHP010000193.1"/>
</dbReference>
<keyword evidence="12 17" id="KW-0472">Membrane</keyword>
<accession>A0ABN1N919</accession>
<dbReference type="InterPro" id="IPR000462">
    <property type="entry name" value="CDP-OH_P_trans"/>
</dbReference>
<feature type="binding site" evidence="17">
    <location>
        <begin position="29"/>
        <end position="32"/>
    </location>
    <ligand>
        <name>a CDP-1,2-diacyl-sn-glycerol</name>
        <dbReference type="ChEBI" id="CHEBI:58332"/>
    </ligand>
</feature>
<comment type="caution">
    <text evidence="17">Lacks conserved residue(s) required for the propagation of feature annotation.</text>
</comment>
<evidence type="ECO:0000256" key="17">
    <source>
        <dbReference type="HAMAP-Rule" id="MF_02241"/>
    </source>
</evidence>
<dbReference type="InterPro" id="IPR044268">
    <property type="entry name" value="PIP_synthase_PgsA1"/>
</dbReference>